<name>A0ACC1M8R5_9FUNG</name>
<comment type="caution">
    <text evidence="1">The sequence shown here is derived from an EMBL/GenBank/DDBJ whole genome shotgun (WGS) entry which is preliminary data.</text>
</comment>
<gene>
    <name evidence="1" type="ORF">IWW38_001193</name>
</gene>
<accession>A0ACC1M8R5</accession>
<reference evidence="1" key="1">
    <citation type="submission" date="2022-07" db="EMBL/GenBank/DDBJ databases">
        <title>Phylogenomic reconstructions and comparative analyses of Kickxellomycotina fungi.</title>
        <authorList>
            <person name="Reynolds N.K."/>
            <person name="Stajich J.E."/>
            <person name="Barry K."/>
            <person name="Grigoriev I.V."/>
            <person name="Crous P."/>
            <person name="Smith M.E."/>
        </authorList>
    </citation>
    <scope>NUCLEOTIDE SEQUENCE</scope>
    <source>
        <strain evidence="1">CBS 190363</strain>
    </source>
</reference>
<keyword evidence="2" id="KW-1185">Reference proteome</keyword>
<organism evidence="1 2">
    <name type="scientific">Coemansia aciculifera</name>
    <dbReference type="NCBI Taxonomy" id="417176"/>
    <lineage>
        <taxon>Eukaryota</taxon>
        <taxon>Fungi</taxon>
        <taxon>Fungi incertae sedis</taxon>
        <taxon>Zoopagomycota</taxon>
        <taxon>Kickxellomycotina</taxon>
        <taxon>Kickxellomycetes</taxon>
        <taxon>Kickxellales</taxon>
        <taxon>Kickxellaceae</taxon>
        <taxon>Coemansia</taxon>
    </lineage>
</organism>
<sequence>MPNADDDAVAAAADGSRSVITHDGFDTGSPRTARMSSKTTYLLFLGMGLATLLPWNLFISASEFYQYQFAGSPRQHTFQNSFSVAYMVTNLVFNLYAMVTVTKSDPNARILYGLVANTLMYLVGVVMPLMHDYRGTTSFHIVMIQLAVTAASSGMLTNSLFALVVHFSPSHSEGILSGQAVAGLIATVAQLVTAYSVQPSHSRDAFGSVQGDLDGPPSGLIPRTIAYFAFAFIVNVLLTAAFCHVRRDPYYQQRSKLAYSPSAPGSDTEIATETETETEQLIRPSSATSIASDIAAFKSTFSQISGYSYVILLDFALTLSVFPSVTAMVTSTSGFTLLTEWHFFIYNIGDFLGRRFAPSLQITRVSSLLAIAFARLLFIPVFFACHVVFSVWYNWIRSDALFLALVWLLGATNGFLSTRSAMAAPRLCDQPTIAGTIVAISISTGLAIGSVLSWAVRMAGCLCSPL</sequence>
<dbReference type="EMBL" id="JANBVB010000044">
    <property type="protein sequence ID" value="KAJ2898895.1"/>
    <property type="molecule type" value="Genomic_DNA"/>
</dbReference>
<protein>
    <submittedName>
        <fullName evidence="1">Uncharacterized protein</fullName>
    </submittedName>
</protein>
<evidence type="ECO:0000313" key="1">
    <source>
        <dbReference type="EMBL" id="KAJ2898895.1"/>
    </source>
</evidence>
<proteinExistence type="predicted"/>
<dbReference type="Proteomes" id="UP001139981">
    <property type="component" value="Unassembled WGS sequence"/>
</dbReference>
<evidence type="ECO:0000313" key="2">
    <source>
        <dbReference type="Proteomes" id="UP001139981"/>
    </source>
</evidence>